<feature type="region of interest" description="Disordered" evidence="1">
    <location>
        <begin position="80"/>
        <end position="103"/>
    </location>
</feature>
<dbReference type="Proteomes" id="UP000275267">
    <property type="component" value="Unassembled WGS sequence"/>
</dbReference>
<proteinExistence type="predicted"/>
<comment type="caution">
    <text evidence="2">The sequence shown here is derived from an EMBL/GenBank/DDBJ whole genome shotgun (WGS) entry which is preliminary data.</text>
</comment>
<dbReference type="EMBL" id="PQIB02000004">
    <property type="protein sequence ID" value="RLN23934.1"/>
    <property type="molecule type" value="Genomic_DNA"/>
</dbReference>
<evidence type="ECO:0000256" key="1">
    <source>
        <dbReference type="SAM" id="MobiDB-lite"/>
    </source>
</evidence>
<name>A0A3L6SQE3_PANMI</name>
<organism evidence="2 3">
    <name type="scientific">Panicum miliaceum</name>
    <name type="common">Proso millet</name>
    <name type="synonym">Broomcorn millet</name>
    <dbReference type="NCBI Taxonomy" id="4540"/>
    <lineage>
        <taxon>Eukaryota</taxon>
        <taxon>Viridiplantae</taxon>
        <taxon>Streptophyta</taxon>
        <taxon>Embryophyta</taxon>
        <taxon>Tracheophyta</taxon>
        <taxon>Spermatophyta</taxon>
        <taxon>Magnoliopsida</taxon>
        <taxon>Liliopsida</taxon>
        <taxon>Poales</taxon>
        <taxon>Poaceae</taxon>
        <taxon>PACMAD clade</taxon>
        <taxon>Panicoideae</taxon>
        <taxon>Panicodae</taxon>
        <taxon>Paniceae</taxon>
        <taxon>Panicinae</taxon>
        <taxon>Panicum</taxon>
        <taxon>Panicum sect. Panicum</taxon>
    </lineage>
</organism>
<dbReference type="InterPro" id="IPR039266">
    <property type="entry name" value="EN-1/SPM"/>
</dbReference>
<protein>
    <submittedName>
        <fullName evidence="2">Uncharacterized protein</fullName>
    </submittedName>
</protein>
<feature type="region of interest" description="Disordered" evidence="1">
    <location>
        <begin position="316"/>
        <end position="349"/>
    </location>
</feature>
<dbReference type="PANTHER" id="PTHR33157:SF12">
    <property type="entry name" value="TRANSPOSASE TNP1_EN_SPM-LIKE DOMAIN-CONTAINING PROTEIN"/>
    <property type="match status" value="1"/>
</dbReference>
<feature type="compositionally biased region" description="Polar residues" evidence="1">
    <location>
        <begin position="316"/>
        <end position="336"/>
    </location>
</feature>
<feature type="compositionally biased region" description="Low complexity" evidence="1">
    <location>
        <begin position="85"/>
        <end position="95"/>
    </location>
</feature>
<evidence type="ECO:0000313" key="2">
    <source>
        <dbReference type="EMBL" id="RLN23934.1"/>
    </source>
</evidence>
<gene>
    <name evidence="2" type="ORF">C2845_PM07G26920</name>
</gene>
<accession>A0A3L6SQE3</accession>
<dbReference type="OrthoDB" id="10639531at2759"/>
<keyword evidence="3" id="KW-1185">Reference proteome</keyword>
<sequence>MRASKQAVAQGEGNELPPLANDRAQEHLDKYRDAMKEAHGENIPWVKVPLDPQVMYKCTGRKPHGKFAIADGAIDSSQVQFSTNVRPSPSHSSSSQRERELEQEVRDLKRSFCNAFAKFNEDLTQFMRQGCPDAPPPQIDLALLFQNPVPPTSKPHTRPGCENASVPQINLASFPPSSVPARPPSDIMDNNSVNATMRHISGTPSRHVGQQPPPNIYRQQGGTDINSVNVAPRQMNENSYEHLTGQAFQMPYQQVTMCYCYVFTTLHYWSTYILVRNCTNAFFLVKDGTRNNSGSVDLQRMDGSTFRYLARQNTFQPESMQPSIRDQGTPTTNYHSSHMRDKDTTDNGGNVFF</sequence>
<feature type="region of interest" description="Disordered" evidence="1">
    <location>
        <begin position="1"/>
        <end position="25"/>
    </location>
</feature>
<evidence type="ECO:0000313" key="3">
    <source>
        <dbReference type="Proteomes" id="UP000275267"/>
    </source>
</evidence>
<dbReference type="AlphaFoldDB" id="A0A3L6SQE3"/>
<reference evidence="3" key="1">
    <citation type="journal article" date="2019" name="Nat. Commun.">
        <title>The genome of broomcorn millet.</title>
        <authorList>
            <person name="Zou C."/>
            <person name="Miki D."/>
            <person name="Li D."/>
            <person name="Tang Q."/>
            <person name="Xiao L."/>
            <person name="Rajput S."/>
            <person name="Deng P."/>
            <person name="Jia W."/>
            <person name="Huang R."/>
            <person name="Zhang M."/>
            <person name="Sun Y."/>
            <person name="Hu J."/>
            <person name="Fu X."/>
            <person name="Schnable P.S."/>
            <person name="Li F."/>
            <person name="Zhang H."/>
            <person name="Feng B."/>
            <person name="Zhu X."/>
            <person name="Liu R."/>
            <person name="Schnable J.C."/>
            <person name="Zhu J.-K."/>
            <person name="Zhang H."/>
        </authorList>
    </citation>
    <scope>NUCLEOTIDE SEQUENCE [LARGE SCALE GENOMIC DNA]</scope>
</reference>
<dbReference type="PANTHER" id="PTHR33157">
    <property type="entry name" value="AUTONOMOUS TRANSPOSABLE ELEMENT EN-1 MOSAIC PROTEIN-RELATED"/>
    <property type="match status" value="1"/>
</dbReference>
<dbReference type="GO" id="GO:0032196">
    <property type="term" value="P:transposition"/>
    <property type="evidence" value="ECO:0007669"/>
    <property type="project" value="InterPro"/>
</dbReference>